<dbReference type="InterPro" id="IPR003961">
    <property type="entry name" value="FN3_dom"/>
</dbReference>
<comment type="caution">
    <text evidence="3">The sequence shown here is derived from an EMBL/GenBank/DDBJ whole genome shotgun (WGS) entry which is preliminary data.</text>
</comment>
<feature type="domain" description="Fibronectin type-III" evidence="2">
    <location>
        <begin position="1208"/>
        <end position="1309"/>
    </location>
</feature>
<feature type="domain" description="Fibronectin type-III" evidence="2">
    <location>
        <begin position="633"/>
        <end position="732"/>
    </location>
</feature>
<keyword evidence="4" id="KW-1185">Reference proteome</keyword>
<accession>A0ABN9SNN0</accession>
<gene>
    <name evidence="3" type="ORF">PCOR1329_LOCUS31159</name>
</gene>
<dbReference type="PANTHER" id="PTHR13817">
    <property type="entry name" value="TITIN"/>
    <property type="match status" value="1"/>
</dbReference>
<reference evidence="3" key="1">
    <citation type="submission" date="2023-10" db="EMBL/GenBank/DDBJ databases">
        <authorList>
            <person name="Chen Y."/>
            <person name="Shah S."/>
            <person name="Dougan E. K."/>
            <person name="Thang M."/>
            <person name="Chan C."/>
        </authorList>
    </citation>
    <scope>NUCLEOTIDE SEQUENCE [LARGE SCALE GENOMIC DNA]</scope>
</reference>
<name>A0ABN9SNN0_9DINO</name>
<dbReference type="InterPro" id="IPR013783">
    <property type="entry name" value="Ig-like_fold"/>
</dbReference>
<dbReference type="InterPro" id="IPR036116">
    <property type="entry name" value="FN3_sf"/>
</dbReference>
<feature type="domain" description="Fibronectin type-III" evidence="2">
    <location>
        <begin position="535"/>
        <end position="632"/>
    </location>
</feature>
<feature type="non-terminal residue" evidence="3">
    <location>
        <position position="1579"/>
    </location>
</feature>
<feature type="domain" description="Fibronectin type-III" evidence="2">
    <location>
        <begin position="342"/>
        <end position="435"/>
    </location>
</feature>
<evidence type="ECO:0000313" key="3">
    <source>
        <dbReference type="EMBL" id="CAK0833449.1"/>
    </source>
</evidence>
<dbReference type="Gene3D" id="2.60.40.10">
    <property type="entry name" value="Immunoglobulins"/>
    <property type="match status" value="8"/>
</dbReference>
<dbReference type="PANTHER" id="PTHR13817:SF73">
    <property type="entry name" value="FIBRONECTIN TYPE-III DOMAIN-CONTAINING PROTEIN"/>
    <property type="match status" value="1"/>
</dbReference>
<feature type="domain" description="Fibronectin type-III" evidence="2">
    <location>
        <begin position="1331"/>
        <end position="1423"/>
    </location>
</feature>
<dbReference type="SUPFAM" id="SSF49265">
    <property type="entry name" value="Fibronectin type III"/>
    <property type="match status" value="6"/>
</dbReference>
<dbReference type="Proteomes" id="UP001189429">
    <property type="component" value="Unassembled WGS sequence"/>
</dbReference>
<evidence type="ECO:0000256" key="1">
    <source>
        <dbReference type="ARBA" id="ARBA00022737"/>
    </source>
</evidence>
<dbReference type="CDD" id="cd00063">
    <property type="entry name" value="FN3"/>
    <property type="match status" value="8"/>
</dbReference>
<proteinExistence type="predicted"/>
<sequence length="1579" mass="167830">MPTAPVSWMASSNEKTIRFRWLAPVDQALAITGYRVYVDKELVYDGSHDSGTLDYTLNNCTIGQVYWMQVAAVNLGGETIDPPIVNTVCARRPYKPDPPVILSVNCTRDPVLPAKNNITIGYKEPEDTGGLPLSGWRVQRADGDSMVFRTIGPFNPFEEDITEYLDDDTRDGCEPGMDPPACAGLTFGQTYKYRVVATAGIQNSYFNIYGIDAFNSTDASDWTTVVCKTPTILAPEWIVRDIPPVSRTAITLSWEQVNVSTDLDASDVSGYILYGGREDDGVFDLIYNGSSRPDVLSFTHENLEPGVRYQYKVAVSVIPTLQRAEQPRSDAFVFTAALAAEQPQGPVLLAAGRSWLHVGWAPPRSDGGSPVLGYAVRWSGGVANSSEDTSADPLQLDFVLSDLSPDTEISVQVLAITSTGYGAPTEVAVFRTLSEVPPLPFNQSALAVSGASALEQEAASAALGLACAVALGPDSGMLHTVRGIGHDSTCGRATDELASLLFGAPSAVAFSSLGAESGRESSALAPLIIGLSPRLPADLTVATDSVEPSVLLSWKSAAEVGNKVPTRAIVIQRDVALGGKAWQVLAALPASATQYNDTNVSVGETYKYRLLAASEAGASLWSSVVHVPHVASVPAAVASVDRWAFEDGELTLGWAEVETNGARVYQYSLFMASVEGGPFTLVASGPDNNATIADLTPERWYYFYATAQNSAGSSPPSPVAVIGTFSEPTAPSRPWLLFTSCAVDGRGDTATACTDWANATGVKACAMIEWRPQGADSARCPVLGYRVLRNGEVVQGLLPVGTHSLLDVYGQDFDCFSSVRVMGNDVQGRQVYTVQALNCIGWSLESEALSVPVTAPPAKVCGEWSRADPSGDYECTSAGLAASPLNDTSLKFEWTLLQDVALVPNDDGVDLAAQLIGSTDPNTLLGYELFLDDGRGGPFTLAFNGTGKPLKNVTEVHDLVPGLGYRAFVRAVARTGFGDASDTLKAWMVMPPAAPINVTKEYYGTKQVIISWTPVESVYDEVRANVPVLGFVLERAMEPGYDEWYENSNSPADNLDTSQVFTLLEPDQRFAFRVRAWNVNGEGNNSAIITKWVGNLPAGSPENLRRVESAEGVLAFGWDWPSDAELLGISRVQSFEDEWGYRAYLWESGQEAATLVYDGYGAPSTLEFSVVSATCGGVYEVAMAFVTPIGEGPLSDRLRTTLASLPDEIQSLAVTGTTEFSVSLSWGFPAFTGCVEIYCYRVWRYDPSTISWADLGYTPAAANASSAVREFTDSGLSAGTKYYYKVQACVVGTYAYPADLTLELADPPARPLGCGGLSDPVAVYAAQAPGPPEDVRLGPAEGTELELTWSPPGSDGMGGNAKLEYDVDVDGGGGFARAGSTDTASFRLTGLQLGIHYRIRVWARNDAGHSVDAPLVVYQASELAETPEAPVTLSLTEPVGNAFSAHPALASTPSASEVSLAFAATEPSGFGWAIIVRPDAAADMNYSLVKQGWGAVGGAGCKIMGEAIGSGRTSWQLGSEGDPDSPEGCLLEYESLYFAFVYVEGPSGDLAGTLSGGVPVLTPIGRSNTFSAVPYLSCP</sequence>
<dbReference type="Pfam" id="PF00041">
    <property type="entry name" value="fn3"/>
    <property type="match status" value="2"/>
</dbReference>
<feature type="domain" description="Fibronectin type-III" evidence="2">
    <location>
        <begin position="2"/>
        <end position="93"/>
    </location>
</feature>
<dbReference type="EMBL" id="CAUYUJ010012213">
    <property type="protein sequence ID" value="CAK0833449.1"/>
    <property type="molecule type" value="Genomic_DNA"/>
</dbReference>
<dbReference type="PROSITE" id="PS50853">
    <property type="entry name" value="FN3"/>
    <property type="match status" value="8"/>
</dbReference>
<dbReference type="InterPro" id="IPR050964">
    <property type="entry name" value="Striated_Muscle_Regulatory"/>
</dbReference>
<organism evidence="3 4">
    <name type="scientific">Prorocentrum cordatum</name>
    <dbReference type="NCBI Taxonomy" id="2364126"/>
    <lineage>
        <taxon>Eukaryota</taxon>
        <taxon>Sar</taxon>
        <taxon>Alveolata</taxon>
        <taxon>Dinophyceae</taxon>
        <taxon>Prorocentrales</taxon>
        <taxon>Prorocentraceae</taxon>
        <taxon>Prorocentrum</taxon>
    </lineage>
</organism>
<keyword evidence="1" id="KW-0677">Repeat</keyword>
<feature type="domain" description="Fibronectin type-III" evidence="2">
    <location>
        <begin position="234"/>
        <end position="339"/>
    </location>
</feature>
<dbReference type="SMART" id="SM00060">
    <property type="entry name" value="FN3"/>
    <property type="match status" value="10"/>
</dbReference>
<protein>
    <recommendedName>
        <fullName evidence="2">Fibronectin type-III domain-containing protein</fullName>
    </recommendedName>
</protein>
<evidence type="ECO:0000313" key="4">
    <source>
        <dbReference type="Proteomes" id="UP001189429"/>
    </source>
</evidence>
<feature type="domain" description="Fibronectin type-III" evidence="2">
    <location>
        <begin position="991"/>
        <end position="1096"/>
    </location>
</feature>
<evidence type="ECO:0000259" key="2">
    <source>
        <dbReference type="PROSITE" id="PS50853"/>
    </source>
</evidence>